<dbReference type="InterPro" id="IPR000160">
    <property type="entry name" value="GGDEF_dom"/>
</dbReference>
<dbReference type="HOGENOM" id="CLU_000445_70_20_7"/>
<dbReference type="InterPro" id="IPR000700">
    <property type="entry name" value="PAS-assoc_C"/>
</dbReference>
<dbReference type="Pfam" id="PF00563">
    <property type="entry name" value="EAL"/>
    <property type="match status" value="1"/>
</dbReference>
<dbReference type="InterPro" id="IPR035919">
    <property type="entry name" value="EAL_sf"/>
</dbReference>
<dbReference type="PROSITE" id="PS50883">
    <property type="entry name" value="EAL"/>
    <property type="match status" value="1"/>
</dbReference>
<dbReference type="InterPro" id="IPR052155">
    <property type="entry name" value="Biofilm_reg_signaling"/>
</dbReference>
<dbReference type="Gene3D" id="3.30.450.20">
    <property type="entry name" value="PAS domain"/>
    <property type="match status" value="1"/>
</dbReference>
<dbReference type="CDD" id="cd01949">
    <property type="entry name" value="GGDEF"/>
    <property type="match status" value="1"/>
</dbReference>
<dbReference type="NCBIfam" id="TIGR00254">
    <property type="entry name" value="GGDEF"/>
    <property type="match status" value="1"/>
</dbReference>
<dbReference type="InterPro" id="IPR035965">
    <property type="entry name" value="PAS-like_dom_sf"/>
</dbReference>
<feature type="region of interest" description="Disordered" evidence="1">
    <location>
        <begin position="30"/>
        <end position="83"/>
    </location>
</feature>
<proteinExistence type="predicted"/>
<dbReference type="Gene3D" id="3.30.70.270">
    <property type="match status" value="1"/>
</dbReference>
<dbReference type="STRING" id="1121448.DGI_0178"/>
<dbReference type="Pfam" id="PF13188">
    <property type="entry name" value="PAS_8"/>
    <property type="match status" value="1"/>
</dbReference>
<dbReference type="Pfam" id="PF08447">
    <property type="entry name" value="PAS_3"/>
    <property type="match status" value="1"/>
</dbReference>
<dbReference type="InterPro" id="IPR043128">
    <property type="entry name" value="Rev_trsase/Diguanyl_cyclase"/>
</dbReference>
<dbReference type="KEGG" id="dgg:DGI_0178"/>
<dbReference type="InterPro" id="IPR000014">
    <property type="entry name" value="PAS"/>
</dbReference>
<evidence type="ECO:0000259" key="4">
    <source>
        <dbReference type="PROSITE" id="PS50887"/>
    </source>
</evidence>
<feature type="domain" description="EAL" evidence="3">
    <location>
        <begin position="494"/>
        <end position="750"/>
    </location>
</feature>
<dbReference type="InterPro" id="IPR001633">
    <property type="entry name" value="EAL_dom"/>
</dbReference>
<dbReference type="PROSITE" id="PS50113">
    <property type="entry name" value="PAC"/>
    <property type="match status" value="1"/>
</dbReference>
<dbReference type="Proteomes" id="UP000016587">
    <property type="component" value="Chromosome"/>
</dbReference>
<dbReference type="PANTHER" id="PTHR44757">
    <property type="entry name" value="DIGUANYLATE CYCLASE DGCP"/>
    <property type="match status" value="1"/>
</dbReference>
<dbReference type="eggNOG" id="COG5001">
    <property type="taxonomic scope" value="Bacteria"/>
</dbReference>
<dbReference type="NCBIfam" id="TIGR00229">
    <property type="entry name" value="sensory_box"/>
    <property type="match status" value="1"/>
</dbReference>
<dbReference type="PROSITE" id="PS50887">
    <property type="entry name" value="GGDEF"/>
    <property type="match status" value="1"/>
</dbReference>
<evidence type="ECO:0000259" key="2">
    <source>
        <dbReference type="PROSITE" id="PS50113"/>
    </source>
</evidence>
<dbReference type="CDD" id="cd01948">
    <property type="entry name" value="EAL"/>
    <property type="match status" value="1"/>
</dbReference>
<evidence type="ECO:0000256" key="1">
    <source>
        <dbReference type="SAM" id="MobiDB-lite"/>
    </source>
</evidence>
<keyword evidence="6" id="KW-1185">Reference proteome</keyword>
<dbReference type="CDD" id="cd00130">
    <property type="entry name" value="PAS"/>
    <property type="match status" value="1"/>
</dbReference>
<dbReference type="InterPro" id="IPR029787">
    <property type="entry name" value="Nucleotide_cyclase"/>
</dbReference>
<feature type="domain" description="GGDEF" evidence="4">
    <location>
        <begin position="352"/>
        <end position="485"/>
    </location>
</feature>
<dbReference type="Pfam" id="PF00990">
    <property type="entry name" value="GGDEF"/>
    <property type="match status" value="1"/>
</dbReference>
<dbReference type="SUPFAM" id="SSF141868">
    <property type="entry name" value="EAL domain-like"/>
    <property type="match status" value="1"/>
</dbReference>
<protein>
    <submittedName>
        <fullName evidence="5">Putative PAS/PAC sensor-containing diguanylate cyclase/phosphodiesterase</fullName>
    </submittedName>
</protein>
<dbReference type="Gene3D" id="3.20.20.450">
    <property type="entry name" value="EAL domain"/>
    <property type="match status" value="1"/>
</dbReference>
<evidence type="ECO:0000313" key="6">
    <source>
        <dbReference type="Proteomes" id="UP000016587"/>
    </source>
</evidence>
<sequence length="765" mass="84932">MPPLLSDLLLVLLGATLALGGWRLIRGRPSPADSAAPAPLAPLPTSDEDLPPAHPSGTMPGTTPGTTLEPPATQQTERNDAPASPLAVEALFQELPQPLLLLNAAGRIQQANPAALALLGESAKALQSRSFALPETDAPVALVLSRPGLPPLEVEAHRSQLTWHGQPGWLVSLQDLTERTVLRRTLDDTAARLHVIADHACSWECWILPHGAYAHVSPSCERITGYEAQQFLDDPLFIQGIVEEEDLQAWKDFMHASATSATRGDILHLDYRLRRKNGRQVWISQTNCPVHARDGSLLGLRTSAQDITARKQMELELRRQTLHDQLTGLPNRALFLDRLEHARLRASRRSDYFFALCFLDLDRFKTINDSLGHTAGDKVLVEVTRRILDSIRTLDTVSRFGGDEYAILLEELVSPRGAVQIVKRIRQLISEPLVVNDSELRITASMGVVLSPMDNLPAEMLLRNANIALHAAKEQGRDCFKVFTNKMLDQAVMLMTMEQEMRRGVQGDEFFLVFQPFVHLHTSELVGFEALVRWRHPTRGLMPPGAFIALAEETGAIIDLGSMVLHKACAAWVAWAEQWPAVRNTLMSVNISGRQFSQFGFLDSIRTVLEKTGMPPERLKLEITETAIMEDAESSAEKLSRIKEMGIALSIDDFGTGYSSMSYLQRFPLDNLKIDLSFIRLMHVSQENMEIVRAIINLAHTLGMEVVAEGVEDASQRRTLQELNCEYAQGYFYARPMPDDEMRAFLAGLDQEHPVVTPLALAAAD</sequence>
<dbReference type="PANTHER" id="PTHR44757:SF2">
    <property type="entry name" value="BIOFILM ARCHITECTURE MAINTENANCE PROTEIN MBAA"/>
    <property type="match status" value="1"/>
</dbReference>
<evidence type="ECO:0000313" key="5">
    <source>
        <dbReference type="EMBL" id="AGW12115.1"/>
    </source>
</evidence>
<evidence type="ECO:0000259" key="3">
    <source>
        <dbReference type="PROSITE" id="PS50883"/>
    </source>
</evidence>
<dbReference type="SUPFAM" id="SSF55785">
    <property type="entry name" value="PYP-like sensor domain (PAS domain)"/>
    <property type="match status" value="2"/>
</dbReference>
<dbReference type="SMART" id="SM00267">
    <property type="entry name" value="GGDEF"/>
    <property type="match status" value="1"/>
</dbReference>
<reference evidence="6" key="2">
    <citation type="submission" date="2013-07" db="EMBL/GenBank/DDBJ databases">
        <authorList>
            <person name="Morais-Silva F.O."/>
            <person name="Rezende A.M."/>
            <person name="Pimentel C."/>
            <person name="Resende D.M."/>
            <person name="Santos C.I."/>
            <person name="Clemente C."/>
            <person name="de Oliveira L.M."/>
            <person name="da Silva S.M."/>
            <person name="Costa D.A."/>
            <person name="Varela-Raposo A."/>
            <person name="Horacio E.C.A."/>
            <person name="Matos M."/>
            <person name="Flores O."/>
            <person name="Ruiz J.C."/>
            <person name="Rodrigues-Pousada C."/>
        </authorList>
    </citation>
    <scope>NUCLEOTIDE SEQUENCE [LARGE SCALE GENOMIC DNA]</scope>
    <source>
        <strain evidence="6">ATCC 19364 / DSM 1382 / NCIMB 9332 / VKM B-1759</strain>
    </source>
</reference>
<feature type="domain" description="PAC" evidence="2">
    <location>
        <begin position="267"/>
        <end position="319"/>
    </location>
</feature>
<gene>
    <name evidence="5" type="ORF">DGI_0178</name>
</gene>
<dbReference type="SUPFAM" id="SSF55073">
    <property type="entry name" value="Nucleotide cyclase"/>
    <property type="match status" value="1"/>
</dbReference>
<feature type="compositionally biased region" description="Low complexity" evidence="1">
    <location>
        <begin position="55"/>
        <end position="73"/>
    </location>
</feature>
<dbReference type="AlphaFoldDB" id="T2G6C6"/>
<reference evidence="5 6" key="1">
    <citation type="journal article" date="2013" name="J. Bacteriol.">
        <title>Roles of HynAB and Ech, the only two hydrogenases found in the model sulfate reducer Desulfovibrio gigas.</title>
        <authorList>
            <person name="Morais-Silva F.O."/>
            <person name="Santos C.I."/>
            <person name="Rodrigues R."/>
            <person name="Pereira I.A."/>
            <person name="Rodrigues-Pousada C."/>
        </authorList>
    </citation>
    <scope>NUCLEOTIDE SEQUENCE [LARGE SCALE GENOMIC DNA]</scope>
    <source>
        <strain evidence="6">ATCC 19364 / DSM 1382 / NCIMB 9332 / VKM B-1759</strain>
    </source>
</reference>
<organism evidence="5 6">
    <name type="scientific">Megalodesulfovibrio gigas (strain ATCC 19364 / DSM 1382 / NCIMB 9332 / VKM B-1759)</name>
    <name type="common">Desulfovibrio gigas</name>
    <dbReference type="NCBI Taxonomy" id="1121448"/>
    <lineage>
        <taxon>Bacteria</taxon>
        <taxon>Pseudomonadati</taxon>
        <taxon>Thermodesulfobacteriota</taxon>
        <taxon>Desulfovibrionia</taxon>
        <taxon>Desulfovibrionales</taxon>
        <taxon>Desulfovibrionaceae</taxon>
        <taxon>Megalodesulfovibrio</taxon>
    </lineage>
</organism>
<accession>T2G6C6</accession>
<dbReference type="EMBL" id="CP006585">
    <property type="protein sequence ID" value="AGW12115.1"/>
    <property type="molecule type" value="Genomic_DNA"/>
</dbReference>
<dbReference type="PATRIC" id="fig|1121448.10.peg.181"/>
<dbReference type="SMART" id="SM00052">
    <property type="entry name" value="EAL"/>
    <property type="match status" value="1"/>
</dbReference>
<name>T2G6C6_MEGG1</name>
<dbReference type="InterPro" id="IPR013655">
    <property type="entry name" value="PAS_fold_3"/>
</dbReference>